<dbReference type="Proteomes" id="UP000000304">
    <property type="component" value="Chromosome 2R"/>
</dbReference>
<proteinExistence type="predicted"/>
<name>B4QDI7_DROSI</name>
<reference evidence="1 2" key="1">
    <citation type="journal article" date="2007" name="Nature">
        <title>Evolution of genes and genomes on the Drosophila phylogeny.</title>
        <authorList>
            <consortium name="Drosophila 12 Genomes Consortium"/>
            <person name="Clark A.G."/>
            <person name="Eisen M.B."/>
            <person name="Smith D.R."/>
            <person name="Bergman C.M."/>
            <person name="Oliver B."/>
            <person name="Markow T.A."/>
            <person name="Kaufman T.C."/>
            <person name="Kellis M."/>
            <person name="Gelbart W."/>
            <person name="Iyer V.N."/>
            <person name="Pollard D.A."/>
            <person name="Sackton T.B."/>
            <person name="Larracuente A.M."/>
            <person name="Singh N.D."/>
            <person name="Abad J.P."/>
            <person name="Abt D.N."/>
            <person name="Adryan B."/>
            <person name="Aguade M."/>
            <person name="Akashi H."/>
            <person name="Anderson W.W."/>
            <person name="Aquadro C.F."/>
            <person name="Ardell D.H."/>
            <person name="Arguello R."/>
            <person name="Artieri C.G."/>
            <person name="Barbash D.A."/>
            <person name="Barker D."/>
            <person name="Barsanti P."/>
            <person name="Batterham P."/>
            <person name="Batzoglou S."/>
            <person name="Begun D."/>
            <person name="Bhutkar A."/>
            <person name="Blanco E."/>
            <person name="Bosak S.A."/>
            <person name="Bradley R.K."/>
            <person name="Brand A.D."/>
            <person name="Brent M.R."/>
            <person name="Brooks A.N."/>
            <person name="Brown R.H."/>
            <person name="Butlin R.K."/>
            <person name="Caggese C."/>
            <person name="Calvi B.R."/>
            <person name="Bernardo de Carvalho A."/>
            <person name="Caspi A."/>
            <person name="Castrezana S."/>
            <person name="Celniker S.E."/>
            <person name="Chang J.L."/>
            <person name="Chapple C."/>
            <person name="Chatterji S."/>
            <person name="Chinwalla A."/>
            <person name="Civetta A."/>
            <person name="Clifton S.W."/>
            <person name="Comeron J.M."/>
            <person name="Costello J.C."/>
            <person name="Coyne J.A."/>
            <person name="Daub J."/>
            <person name="David R.G."/>
            <person name="Delcher A.L."/>
            <person name="Delehaunty K."/>
            <person name="Do C.B."/>
            <person name="Ebling H."/>
            <person name="Edwards K."/>
            <person name="Eickbush T."/>
            <person name="Evans J.D."/>
            <person name="Filipski A."/>
            <person name="Findeiss S."/>
            <person name="Freyhult E."/>
            <person name="Fulton L."/>
            <person name="Fulton R."/>
            <person name="Garcia A.C."/>
            <person name="Gardiner A."/>
            <person name="Garfield D.A."/>
            <person name="Garvin B.E."/>
            <person name="Gibson G."/>
            <person name="Gilbert D."/>
            <person name="Gnerre S."/>
            <person name="Godfrey J."/>
            <person name="Good R."/>
            <person name="Gotea V."/>
            <person name="Gravely B."/>
            <person name="Greenberg A.J."/>
            <person name="Griffiths-Jones S."/>
            <person name="Gross S."/>
            <person name="Guigo R."/>
            <person name="Gustafson E.A."/>
            <person name="Haerty W."/>
            <person name="Hahn M.W."/>
            <person name="Halligan D.L."/>
            <person name="Halpern A.L."/>
            <person name="Halter G.M."/>
            <person name="Han M.V."/>
            <person name="Heger A."/>
            <person name="Hillier L."/>
            <person name="Hinrichs A.S."/>
            <person name="Holmes I."/>
            <person name="Hoskins R.A."/>
            <person name="Hubisz M.J."/>
            <person name="Hultmark D."/>
            <person name="Huntley M.A."/>
            <person name="Jaffe D.B."/>
            <person name="Jagadeeshan S."/>
            <person name="Jeck W.R."/>
            <person name="Johnson J."/>
            <person name="Jones C.D."/>
            <person name="Jordan W.C."/>
            <person name="Karpen G.H."/>
            <person name="Kataoka E."/>
            <person name="Keightley P.D."/>
            <person name="Kheradpour P."/>
            <person name="Kirkness E.F."/>
            <person name="Koerich L.B."/>
            <person name="Kristiansen K."/>
            <person name="Kudrna D."/>
            <person name="Kulathinal R.J."/>
            <person name="Kumar S."/>
            <person name="Kwok R."/>
            <person name="Lander E."/>
            <person name="Langley C.H."/>
            <person name="Lapoint R."/>
            <person name="Lazzaro B.P."/>
            <person name="Lee S.J."/>
            <person name="Levesque L."/>
            <person name="Li R."/>
            <person name="Lin C.F."/>
            <person name="Lin M.F."/>
            <person name="Lindblad-Toh K."/>
            <person name="Llopart A."/>
            <person name="Long M."/>
            <person name="Low L."/>
            <person name="Lozovsky E."/>
            <person name="Lu J."/>
            <person name="Luo M."/>
            <person name="Machado C.A."/>
            <person name="Makalowski W."/>
            <person name="Marzo M."/>
            <person name="Matsuda M."/>
            <person name="Matzkin L."/>
            <person name="McAllister B."/>
            <person name="McBride C.S."/>
            <person name="McKernan B."/>
            <person name="McKernan K."/>
            <person name="Mendez-Lago M."/>
            <person name="Minx P."/>
            <person name="Mollenhauer M.U."/>
            <person name="Montooth K."/>
            <person name="Mount S.M."/>
            <person name="Mu X."/>
            <person name="Myers E."/>
            <person name="Negre B."/>
            <person name="Newfeld S."/>
            <person name="Nielsen R."/>
            <person name="Noor M.A."/>
            <person name="O'Grady P."/>
            <person name="Pachter L."/>
            <person name="Papaceit M."/>
            <person name="Parisi M.J."/>
            <person name="Parisi M."/>
            <person name="Parts L."/>
            <person name="Pedersen J.S."/>
            <person name="Pesole G."/>
            <person name="Phillippy A.M."/>
            <person name="Ponting C.P."/>
            <person name="Pop M."/>
            <person name="Porcelli D."/>
            <person name="Powell J.R."/>
            <person name="Prohaska S."/>
            <person name="Pruitt K."/>
            <person name="Puig M."/>
            <person name="Quesneville H."/>
            <person name="Ram K.R."/>
            <person name="Rand D."/>
            <person name="Rasmussen M.D."/>
            <person name="Reed L.K."/>
            <person name="Reenan R."/>
            <person name="Reily A."/>
            <person name="Remington K.A."/>
            <person name="Rieger T.T."/>
            <person name="Ritchie M.G."/>
            <person name="Robin C."/>
            <person name="Rogers Y.H."/>
            <person name="Rohde C."/>
            <person name="Rozas J."/>
            <person name="Rubenfield M.J."/>
            <person name="Ruiz A."/>
            <person name="Russo S."/>
            <person name="Salzberg S.L."/>
            <person name="Sanchez-Gracia A."/>
            <person name="Saranga D.J."/>
            <person name="Sato H."/>
            <person name="Schaeffer S.W."/>
            <person name="Schatz M.C."/>
            <person name="Schlenke T."/>
            <person name="Schwartz R."/>
            <person name="Segarra C."/>
            <person name="Singh R.S."/>
            <person name="Sirot L."/>
            <person name="Sirota M."/>
            <person name="Sisneros N.B."/>
            <person name="Smith C.D."/>
            <person name="Smith T.F."/>
            <person name="Spieth J."/>
            <person name="Stage D.E."/>
            <person name="Stark A."/>
            <person name="Stephan W."/>
            <person name="Strausberg R.L."/>
            <person name="Strempel S."/>
            <person name="Sturgill D."/>
            <person name="Sutton G."/>
            <person name="Sutton G.G."/>
            <person name="Tao W."/>
            <person name="Teichmann S."/>
            <person name="Tobari Y.N."/>
            <person name="Tomimura Y."/>
            <person name="Tsolas J.M."/>
            <person name="Valente V.L."/>
            <person name="Venter E."/>
            <person name="Venter J.C."/>
            <person name="Vicario S."/>
            <person name="Vieira F.G."/>
            <person name="Vilella A.J."/>
            <person name="Villasante A."/>
            <person name="Walenz B."/>
            <person name="Wang J."/>
            <person name="Wasserman M."/>
            <person name="Watts T."/>
            <person name="Wilson D."/>
            <person name="Wilson R.K."/>
            <person name="Wing R.A."/>
            <person name="Wolfner M.F."/>
            <person name="Wong A."/>
            <person name="Wong G.K."/>
            <person name="Wu C.I."/>
            <person name="Wu G."/>
            <person name="Yamamoto D."/>
            <person name="Yang H.P."/>
            <person name="Yang S.P."/>
            <person name="Yorke J.A."/>
            <person name="Yoshida K."/>
            <person name="Zdobnov E."/>
            <person name="Zhang P."/>
            <person name="Zhang Y."/>
            <person name="Zimin A.V."/>
            <person name="Baldwin J."/>
            <person name="Abdouelleil A."/>
            <person name="Abdulkadir J."/>
            <person name="Abebe A."/>
            <person name="Abera B."/>
            <person name="Abreu J."/>
            <person name="Acer S.C."/>
            <person name="Aftuck L."/>
            <person name="Alexander A."/>
            <person name="An P."/>
            <person name="Anderson E."/>
            <person name="Anderson S."/>
            <person name="Arachi H."/>
            <person name="Azer M."/>
            <person name="Bachantsang P."/>
            <person name="Barry A."/>
            <person name="Bayul T."/>
            <person name="Berlin A."/>
            <person name="Bessette D."/>
            <person name="Bloom T."/>
            <person name="Blye J."/>
            <person name="Boguslavskiy L."/>
            <person name="Bonnet C."/>
            <person name="Boukhgalter B."/>
            <person name="Bourzgui I."/>
            <person name="Brown A."/>
            <person name="Cahill P."/>
            <person name="Channer S."/>
            <person name="Cheshatsang Y."/>
            <person name="Chuda L."/>
            <person name="Citroen M."/>
            <person name="Collymore A."/>
            <person name="Cooke P."/>
            <person name="Costello M."/>
            <person name="D'Aco K."/>
            <person name="Daza R."/>
            <person name="De Haan G."/>
            <person name="DeGray S."/>
            <person name="DeMaso C."/>
            <person name="Dhargay N."/>
            <person name="Dooley K."/>
            <person name="Dooley E."/>
            <person name="Doricent M."/>
            <person name="Dorje P."/>
            <person name="Dorjee K."/>
            <person name="Dupes A."/>
            <person name="Elong R."/>
            <person name="Falk J."/>
            <person name="Farina A."/>
            <person name="Faro S."/>
            <person name="Ferguson D."/>
            <person name="Fisher S."/>
            <person name="Foley C.D."/>
            <person name="Franke A."/>
            <person name="Friedrich D."/>
            <person name="Gadbois L."/>
            <person name="Gearin G."/>
            <person name="Gearin C.R."/>
            <person name="Giannoukos G."/>
            <person name="Goode T."/>
            <person name="Graham J."/>
            <person name="Grandbois E."/>
            <person name="Grewal S."/>
            <person name="Gyaltsen K."/>
            <person name="Hafez N."/>
            <person name="Hagos B."/>
            <person name="Hall J."/>
            <person name="Henson C."/>
            <person name="Hollinger A."/>
            <person name="Honan T."/>
            <person name="Huard M.D."/>
            <person name="Hughes L."/>
            <person name="Hurhula B."/>
            <person name="Husby M.E."/>
            <person name="Kamat A."/>
            <person name="Kanga B."/>
            <person name="Kashin S."/>
            <person name="Khazanovich D."/>
            <person name="Kisner P."/>
            <person name="Lance K."/>
            <person name="Lara M."/>
            <person name="Lee W."/>
            <person name="Lennon N."/>
            <person name="Letendre F."/>
            <person name="LeVine R."/>
            <person name="Lipovsky A."/>
            <person name="Liu X."/>
            <person name="Liu J."/>
            <person name="Liu S."/>
            <person name="Lokyitsang T."/>
            <person name="Lokyitsang Y."/>
            <person name="Lubonja R."/>
            <person name="Lui A."/>
            <person name="MacDonald P."/>
            <person name="Magnisalis V."/>
            <person name="Maru K."/>
            <person name="Matthews C."/>
            <person name="McCusker W."/>
            <person name="McDonough S."/>
            <person name="Mehta T."/>
            <person name="Meldrim J."/>
            <person name="Meneus L."/>
            <person name="Mihai O."/>
            <person name="Mihalev A."/>
            <person name="Mihova T."/>
            <person name="Mittelman R."/>
            <person name="Mlenga V."/>
            <person name="Montmayeur A."/>
            <person name="Mulrain L."/>
            <person name="Navidi A."/>
            <person name="Naylor J."/>
            <person name="Negash T."/>
            <person name="Nguyen T."/>
            <person name="Nguyen N."/>
            <person name="Nicol R."/>
            <person name="Norbu C."/>
            <person name="Norbu N."/>
            <person name="Novod N."/>
            <person name="O'Neill B."/>
            <person name="Osman S."/>
            <person name="Markiewicz E."/>
            <person name="Oyono O.L."/>
            <person name="Patti C."/>
            <person name="Phunkhang P."/>
            <person name="Pierre F."/>
            <person name="Priest M."/>
            <person name="Raghuraman S."/>
            <person name="Rege F."/>
            <person name="Reyes R."/>
            <person name="Rise C."/>
            <person name="Rogov P."/>
            <person name="Ross K."/>
            <person name="Ryan E."/>
            <person name="Settipalli S."/>
            <person name="Shea T."/>
            <person name="Sherpa N."/>
            <person name="Shi L."/>
            <person name="Shih D."/>
            <person name="Sparrow T."/>
            <person name="Spaulding J."/>
            <person name="Stalker J."/>
            <person name="Stange-Thomann N."/>
            <person name="Stavropoulos S."/>
            <person name="Stone C."/>
            <person name="Strader C."/>
            <person name="Tesfaye S."/>
            <person name="Thomson T."/>
            <person name="Thoulutsang Y."/>
            <person name="Thoulutsang D."/>
            <person name="Topham K."/>
            <person name="Topping I."/>
            <person name="Tsamla T."/>
            <person name="Vassiliev H."/>
            <person name="Vo A."/>
            <person name="Wangchuk T."/>
            <person name="Wangdi T."/>
            <person name="Weiand M."/>
            <person name="Wilkinson J."/>
            <person name="Wilson A."/>
            <person name="Yadav S."/>
            <person name="Young G."/>
            <person name="Yu Q."/>
            <person name="Zembek L."/>
            <person name="Zhong D."/>
            <person name="Zimmer A."/>
            <person name="Zwirko Z."/>
            <person name="Jaffe D.B."/>
            <person name="Alvarez P."/>
            <person name="Brockman W."/>
            <person name="Butler J."/>
            <person name="Chin C."/>
            <person name="Gnerre S."/>
            <person name="Grabherr M."/>
            <person name="Kleber M."/>
            <person name="Mauceli E."/>
            <person name="MacCallum I."/>
        </authorList>
    </citation>
    <scope>NUCLEOTIDE SEQUENCE [LARGE SCALE GENOMIC DNA]</scope>
    <source>
        <strain evidence="2">white501</strain>
    </source>
</reference>
<keyword evidence="2" id="KW-1185">Reference proteome</keyword>
<gene>
    <name evidence="1" type="primary">Dsim\GD10929</name>
    <name evidence="1" type="ORF">Dsim_GD10929</name>
</gene>
<evidence type="ECO:0000313" key="1">
    <source>
        <dbReference type="EMBL" id="EDX06852.1"/>
    </source>
</evidence>
<evidence type="ECO:0000313" key="2">
    <source>
        <dbReference type="Proteomes" id="UP000000304"/>
    </source>
</evidence>
<dbReference type="HOGENOM" id="CLU_2322840_0_0_1"/>
<protein>
    <submittedName>
        <fullName evidence="1">GD10929</fullName>
    </submittedName>
</protein>
<organism evidence="1 2">
    <name type="scientific">Drosophila simulans</name>
    <name type="common">Fruit fly</name>
    <dbReference type="NCBI Taxonomy" id="7240"/>
    <lineage>
        <taxon>Eukaryota</taxon>
        <taxon>Metazoa</taxon>
        <taxon>Ecdysozoa</taxon>
        <taxon>Arthropoda</taxon>
        <taxon>Hexapoda</taxon>
        <taxon>Insecta</taxon>
        <taxon>Pterygota</taxon>
        <taxon>Neoptera</taxon>
        <taxon>Endopterygota</taxon>
        <taxon>Diptera</taxon>
        <taxon>Brachycera</taxon>
        <taxon>Muscomorpha</taxon>
        <taxon>Ephydroidea</taxon>
        <taxon>Drosophilidae</taxon>
        <taxon>Drosophila</taxon>
        <taxon>Sophophora</taxon>
    </lineage>
</organism>
<sequence>MEVEHLGSWEMVAGSWEPGIGNWELGTLDVAQHSPRLSKWRTAEVEERMEVVEEGEGKGTGMEAGLGMGMGFPGAAVEIDAWSRLAFAVEYASSPFGAC</sequence>
<dbReference type="AlphaFoldDB" id="B4QDI7"/>
<accession>B4QDI7</accession>
<dbReference type="EMBL" id="CM000362">
    <property type="protein sequence ID" value="EDX06852.1"/>
    <property type="molecule type" value="Genomic_DNA"/>
</dbReference>